<evidence type="ECO:0000256" key="3">
    <source>
        <dbReference type="ARBA" id="ARBA00022729"/>
    </source>
</evidence>
<keyword evidence="3 4" id="KW-0732">Signal</keyword>
<feature type="chain" id="PRO_5019356807" evidence="4">
    <location>
        <begin position="27"/>
        <end position="609"/>
    </location>
</feature>
<accession>A0A3S9B4F8</accession>
<proteinExistence type="inferred from homology"/>
<feature type="signal peptide" evidence="4">
    <location>
        <begin position="1"/>
        <end position="26"/>
    </location>
</feature>
<dbReference type="PIRSF" id="PIRSF002741">
    <property type="entry name" value="MppA"/>
    <property type="match status" value="1"/>
</dbReference>
<dbReference type="PANTHER" id="PTHR30290">
    <property type="entry name" value="PERIPLASMIC BINDING COMPONENT OF ABC TRANSPORTER"/>
    <property type="match status" value="1"/>
</dbReference>
<comment type="similarity">
    <text evidence="2">Belongs to the bacterial solute-binding protein 5 family.</text>
</comment>
<evidence type="ECO:0000259" key="5">
    <source>
        <dbReference type="Pfam" id="PF00496"/>
    </source>
</evidence>
<dbReference type="SUPFAM" id="SSF53850">
    <property type="entry name" value="Periplasmic binding protein-like II"/>
    <property type="match status" value="1"/>
</dbReference>
<reference evidence="6 7" key="1">
    <citation type="submission" date="2018-09" db="EMBL/GenBank/DDBJ databases">
        <title>Marinorhizobium profundi gen. nov., sp. nov., isolated from a deep-sea sediment sample from the New Britain Trench and proposal of Marinorhizobiaceae fam. nov. in the order Rhizobiales of the class Alphaproteobacteria.</title>
        <authorList>
            <person name="Cao J."/>
        </authorList>
    </citation>
    <scope>NUCLEOTIDE SEQUENCE [LARGE SCALE GENOMIC DNA]</scope>
    <source>
        <strain evidence="6 7">WS11</strain>
    </source>
</reference>
<evidence type="ECO:0000313" key="7">
    <source>
        <dbReference type="Proteomes" id="UP000268192"/>
    </source>
</evidence>
<evidence type="ECO:0000256" key="2">
    <source>
        <dbReference type="ARBA" id="ARBA00005695"/>
    </source>
</evidence>
<dbReference type="Gene3D" id="3.40.190.10">
    <property type="entry name" value="Periplasmic binding protein-like II"/>
    <property type="match status" value="1"/>
</dbReference>
<sequence>MGRFSPTVALAIAAAFLPALLSPASAEPVHAIAMHGEPALGPDFEHLPYVDPDAPKGGSIAYGVVGTFDSLNPFILQSMRTTARGVIDQEYGNLVYESLMFRSRDEPFTLYGLIAETAEWDEERSFIEFQLHPEARFSDGEPIKPEDVIFSFELLTEKGRPPYSTRLNFVDKLEKIGERGVRFTFGEDASRELPLLIAMSPILPKHAIDPETFDRSSLRPPIGSGPYLVARVEPGQRITFERDPDYWARDLPVKRGQDNFDTVTVEYFLSASSQFEAFKRGLFDVFPEGSPTAWARSYNFPAVTDGRIVKDEFRPQLPSGMLGFVFNTRRDIFADRRVRRALAMLFDFEWANRTLFDGAYTRTQSYWQGSDFSSLGTPANALEKDLLAPFPDAVMPAIMDGSFTMPRTSGAGRDRESQRAAYDLLREAGYRIEGGRMVDENGRQLSFEVMTQNEGQEKLALAYQRTLTSLGIAMRIRTVDDAQYQQRSLAYDYDMIVKSYPSTLSPGAEQNWRWHSSSRDPQGTFNFAGAADPAIDAMIDAMLNARSDEEFTAAVRAFDRVLLSGWYMVPLYHVEEQWVARWAHIERPETTPIYGYTLPTWWDGRVAGE</sequence>
<dbReference type="Gene3D" id="3.10.105.10">
    <property type="entry name" value="Dipeptide-binding Protein, Domain 3"/>
    <property type="match status" value="1"/>
</dbReference>
<dbReference type="InterPro" id="IPR000914">
    <property type="entry name" value="SBP_5_dom"/>
</dbReference>
<dbReference type="RefSeq" id="WP_126010122.1">
    <property type="nucleotide sequence ID" value="NZ_CP032509.1"/>
</dbReference>
<dbReference type="GO" id="GO:0030288">
    <property type="term" value="C:outer membrane-bounded periplasmic space"/>
    <property type="evidence" value="ECO:0007669"/>
    <property type="project" value="TreeGrafter"/>
</dbReference>
<name>A0A3S9B4F8_9HYPH</name>
<gene>
    <name evidence="6" type="ORF">D5400_11435</name>
</gene>
<dbReference type="AlphaFoldDB" id="A0A3S9B4F8"/>
<feature type="domain" description="Solute-binding protein family 5" evidence="5">
    <location>
        <begin position="110"/>
        <end position="518"/>
    </location>
</feature>
<dbReference type="EMBL" id="CP032509">
    <property type="protein sequence ID" value="AZN71803.1"/>
    <property type="molecule type" value="Genomic_DNA"/>
</dbReference>
<evidence type="ECO:0000256" key="4">
    <source>
        <dbReference type="SAM" id="SignalP"/>
    </source>
</evidence>
<organism evidence="6 7">
    <name type="scientific">Georhizobium profundi</name>
    <dbReference type="NCBI Taxonomy" id="2341112"/>
    <lineage>
        <taxon>Bacteria</taxon>
        <taxon>Pseudomonadati</taxon>
        <taxon>Pseudomonadota</taxon>
        <taxon>Alphaproteobacteria</taxon>
        <taxon>Hyphomicrobiales</taxon>
        <taxon>Rhizobiaceae</taxon>
        <taxon>Georhizobium</taxon>
    </lineage>
</organism>
<comment type="subcellular location">
    <subcellularLocation>
        <location evidence="1">Periplasm</location>
    </subcellularLocation>
</comment>
<dbReference type="KEGG" id="abaw:D5400_11435"/>
<evidence type="ECO:0000256" key="1">
    <source>
        <dbReference type="ARBA" id="ARBA00004418"/>
    </source>
</evidence>
<dbReference type="Pfam" id="PF00496">
    <property type="entry name" value="SBP_bac_5"/>
    <property type="match status" value="1"/>
</dbReference>
<dbReference type="InterPro" id="IPR030678">
    <property type="entry name" value="Peptide/Ni-bd"/>
</dbReference>
<protein>
    <submittedName>
        <fullName evidence="6">ABC transporter substrate-binding protein</fullName>
    </submittedName>
</protein>
<evidence type="ECO:0000313" key="6">
    <source>
        <dbReference type="EMBL" id="AZN71803.1"/>
    </source>
</evidence>
<dbReference type="InterPro" id="IPR039424">
    <property type="entry name" value="SBP_5"/>
</dbReference>
<dbReference type="OrthoDB" id="9803988at2"/>
<dbReference type="Proteomes" id="UP000268192">
    <property type="component" value="Chromosome"/>
</dbReference>
<dbReference type="CDD" id="cd08497">
    <property type="entry name" value="MbnE-like"/>
    <property type="match status" value="1"/>
</dbReference>
<dbReference type="GO" id="GO:0015833">
    <property type="term" value="P:peptide transport"/>
    <property type="evidence" value="ECO:0007669"/>
    <property type="project" value="TreeGrafter"/>
</dbReference>
<dbReference type="GO" id="GO:1904680">
    <property type="term" value="F:peptide transmembrane transporter activity"/>
    <property type="evidence" value="ECO:0007669"/>
    <property type="project" value="TreeGrafter"/>
</dbReference>
<dbReference type="GO" id="GO:0042884">
    <property type="term" value="P:microcin transport"/>
    <property type="evidence" value="ECO:0007669"/>
    <property type="project" value="TreeGrafter"/>
</dbReference>
<keyword evidence="7" id="KW-1185">Reference proteome</keyword>
<dbReference type="PANTHER" id="PTHR30290:SF64">
    <property type="entry name" value="ABC TRANSPORTER PERIPLASMIC BINDING PROTEIN"/>
    <property type="match status" value="1"/>
</dbReference>
<dbReference type="GO" id="GO:0043190">
    <property type="term" value="C:ATP-binding cassette (ABC) transporter complex"/>
    <property type="evidence" value="ECO:0007669"/>
    <property type="project" value="InterPro"/>
</dbReference>